<dbReference type="Proteomes" id="UP001060215">
    <property type="component" value="Chromosome 12"/>
</dbReference>
<organism evidence="1 2">
    <name type="scientific">Camellia lanceoleosa</name>
    <dbReference type="NCBI Taxonomy" id="1840588"/>
    <lineage>
        <taxon>Eukaryota</taxon>
        <taxon>Viridiplantae</taxon>
        <taxon>Streptophyta</taxon>
        <taxon>Embryophyta</taxon>
        <taxon>Tracheophyta</taxon>
        <taxon>Spermatophyta</taxon>
        <taxon>Magnoliopsida</taxon>
        <taxon>eudicotyledons</taxon>
        <taxon>Gunneridae</taxon>
        <taxon>Pentapetalae</taxon>
        <taxon>asterids</taxon>
        <taxon>Ericales</taxon>
        <taxon>Theaceae</taxon>
        <taxon>Camellia</taxon>
    </lineage>
</organism>
<comment type="caution">
    <text evidence="1">The sequence shown here is derived from an EMBL/GenBank/DDBJ whole genome shotgun (WGS) entry which is preliminary data.</text>
</comment>
<keyword evidence="2" id="KW-1185">Reference proteome</keyword>
<reference evidence="1 2" key="1">
    <citation type="journal article" date="2022" name="Plant J.">
        <title>Chromosome-level genome of Camellia lanceoleosa provides a valuable resource for understanding genome evolution and self-incompatibility.</title>
        <authorList>
            <person name="Gong W."/>
            <person name="Xiao S."/>
            <person name="Wang L."/>
            <person name="Liao Z."/>
            <person name="Chang Y."/>
            <person name="Mo W."/>
            <person name="Hu G."/>
            <person name="Li W."/>
            <person name="Zhao G."/>
            <person name="Zhu H."/>
            <person name="Hu X."/>
            <person name="Ji K."/>
            <person name="Xiang X."/>
            <person name="Song Q."/>
            <person name="Yuan D."/>
            <person name="Jin S."/>
            <person name="Zhang L."/>
        </authorList>
    </citation>
    <scope>NUCLEOTIDE SEQUENCE [LARGE SCALE GENOMIC DNA]</scope>
    <source>
        <strain evidence="1">SQ_2022a</strain>
    </source>
</reference>
<dbReference type="EMBL" id="CM045769">
    <property type="protein sequence ID" value="KAI7994500.1"/>
    <property type="molecule type" value="Genomic_DNA"/>
</dbReference>
<proteinExistence type="predicted"/>
<name>A0ACC0G0Q3_9ERIC</name>
<gene>
    <name evidence="1" type="ORF">LOK49_LG11G00232</name>
</gene>
<evidence type="ECO:0000313" key="2">
    <source>
        <dbReference type="Proteomes" id="UP001060215"/>
    </source>
</evidence>
<evidence type="ECO:0000313" key="1">
    <source>
        <dbReference type="EMBL" id="KAI7994500.1"/>
    </source>
</evidence>
<protein>
    <submittedName>
        <fullName evidence="1">Uncharacterized protein</fullName>
    </submittedName>
</protein>
<accession>A0ACC0G0Q3</accession>
<sequence length="563" mass="64948">MATILANLNLSSNFHFFNRSHISRRKLGCVYKLSRDKKVNLTAQMNAIVQRGSESYPPCIWDYDLLQSLDNNYKKRVEELKKHVKKLVENEDIKPLAKLEMIDNIDRLGLSYHFEKDINIALGTLIRSTNNDDAYIEQEGLHSTALRFRILRQHGHKVSQDIFNRFKDNDGNFKPSICEDIKGLLSLYEASFLGIHGEHTMEEAKIFTTYHLKKMKHHSILKSDKVLGREISRALELPRQWQMTRSEARWYIDVYEEKDDKVVALVELAKLDYNFVQSVHQKDLADLTRWWKDLGLKDRLEFSRDRLVESYLWGLGMASEPQLNNCRKAVAKIIAVVTVVDDIYDVYGSLDELKIFTHAIERWDISASDQLPCHLRTGFIALFNTINELAYHSIKEHGFDSLSYCKQALADLCNAYLAEAEISKSGSRQTLEEYMSIAWISVACSVVLIHAYLSLNEHVTKQNLDYIAEIERGDILKSVQCYMRETGASEEVARDYIWYQIDETWKKITEDVLEDSCLPHSFIRLAINLARVSHFIYQDGDGHGAPDGNDKDQAMSLLVEPIP</sequence>